<reference evidence="1 2" key="1">
    <citation type="submission" date="2019-12" db="EMBL/GenBank/DDBJ databases">
        <title>The whole genome sequencing of a strain isolated from a Mars analog, Dalangtan Playa.</title>
        <authorList>
            <person name="Huang T."/>
        </authorList>
    </citation>
    <scope>NUCLEOTIDE SEQUENCE [LARGE SCALE GENOMIC DNA]</scope>
    <source>
        <strain evidence="1 2">DP4-553-S</strain>
    </source>
</reference>
<dbReference type="PANTHER" id="PTHR39185">
    <property type="entry name" value="SWARMING MOTILITY PROTEIN SWRD"/>
    <property type="match status" value="1"/>
</dbReference>
<keyword evidence="2" id="KW-1185">Reference proteome</keyword>
<evidence type="ECO:0000313" key="1">
    <source>
        <dbReference type="EMBL" id="QTM99419.1"/>
    </source>
</evidence>
<protein>
    <submittedName>
        <fullName evidence="1">Flagellar protein FlbD</fullName>
    </submittedName>
</protein>
<organism evidence="1 2">
    <name type="scientific">Sediminibacillus dalangtanensis</name>
    <dbReference type="NCBI Taxonomy" id="2729421"/>
    <lineage>
        <taxon>Bacteria</taxon>
        <taxon>Bacillati</taxon>
        <taxon>Bacillota</taxon>
        <taxon>Bacilli</taxon>
        <taxon>Bacillales</taxon>
        <taxon>Bacillaceae</taxon>
        <taxon>Sediminibacillus</taxon>
    </lineage>
</organism>
<keyword evidence="1" id="KW-0969">Cilium</keyword>
<accession>A0ABX7VRD1</accession>
<sequence length="73" mass="8175">MIKLTRLNGDTFSLNAVYVEQIQSFPDTTISLVTGKKLVVRETENEVNMLIQKYYQTIGLQGCVKEAGDVHGQ</sequence>
<dbReference type="RefSeq" id="WP_209368731.1">
    <property type="nucleotide sequence ID" value="NZ_CP046956.1"/>
</dbReference>
<dbReference type="Proteomes" id="UP000665043">
    <property type="component" value="Chromosome"/>
</dbReference>
<gene>
    <name evidence="1" type="ORF">ERJ70_08955</name>
</gene>
<keyword evidence="1" id="KW-0282">Flagellum</keyword>
<evidence type="ECO:0000313" key="2">
    <source>
        <dbReference type="Proteomes" id="UP000665043"/>
    </source>
</evidence>
<dbReference type="Pfam" id="PF06289">
    <property type="entry name" value="FlbD"/>
    <property type="match status" value="1"/>
</dbReference>
<dbReference type="PANTHER" id="PTHR39185:SF1">
    <property type="entry name" value="SWARMING MOTILITY PROTEIN SWRD"/>
    <property type="match status" value="1"/>
</dbReference>
<dbReference type="InterPro" id="IPR009384">
    <property type="entry name" value="SwrD-like"/>
</dbReference>
<keyword evidence="1" id="KW-0966">Cell projection</keyword>
<name>A0ABX7VRD1_9BACI</name>
<dbReference type="EMBL" id="CP046956">
    <property type="protein sequence ID" value="QTM99419.1"/>
    <property type="molecule type" value="Genomic_DNA"/>
</dbReference>
<proteinExistence type="predicted"/>